<evidence type="ECO:0000256" key="1">
    <source>
        <dbReference type="SAM" id="MobiDB-lite"/>
    </source>
</evidence>
<dbReference type="Proteomes" id="UP001488838">
    <property type="component" value="Unassembled WGS sequence"/>
</dbReference>
<feature type="region of interest" description="Disordered" evidence="1">
    <location>
        <begin position="285"/>
        <end position="310"/>
    </location>
</feature>
<evidence type="ECO:0000313" key="2">
    <source>
        <dbReference type="EMBL" id="KAK7834483.1"/>
    </source>
</evidence>
<dbReference type="EMBL" id="JBBHLL010000004">
    <property type="protein sequence ID" value="KAK7834483.1"/>
    <property type="molecule type" value="Genomic_DNA"/>
</dbReference>
<proteinExistence type="predicted"/>
<gene>
    <name evidence="2" type="ORF">U0070_017669</name>
</gene>
<accession>A0AAW0K5L4</accession>
<dbReference type="AlphaFoldDB" id="A0AAW0K5L4"/>
<comment type="caution">
    <text evidence="2">The sequence shown here is derived from an EMBL/GenBank/DDBJ whole genome shotgun (WGS) entry which is preliminary data.</text>
</comment>
<keyword evidence="3" id="KW-1185">Reference proteome</keyword>
<reference evidence="2 3" key="1">
    <citation type="journal article" date="2023" name="bioRxiv">
        <title>Conserved and derived expression patterns and positive selection on dental genes reveal complex evolutionary context of ever-growing rodent molars.</title>
        <authorList>
            <person name="Calamari Z.T."/>
            <person name="Song A."/>
            <person name="Cohen E."/>
            <person name="Akter M."/>
            <person name="Roy R.D."/>
            <person name="Hallikas O."/>
            <person name="Christensen M.M."/>
            <person name="Li P."/>
            <person name="Marangoni P."/>
            <person name="Jernvall J."/>
            <person name="Klein O.D."/>
        </authorList>
    </citation>
    <scope>NUCLEOTIDE SEQUENCE [LARGE SCALE GENOMIC DNA]</scope>
    <source>
        <strain evidence="2">V071</strain>
    </source>
</reference>
<sequence length="978" mass="106992">MVYKSDEEHELLSTLVIATRVLSQNVLGQVSKDVHYQAVVTVAAGMVTLRLSGLLVTWLCLPDTQNSFCEGPCAVAGKHTNNSEMTETARKDPNLLSAIATKNDFSGSPKPQGQTAPHFNFGWAMERECKTDLYTAAYRLGRHRESTSPIDLCKGAMGRFPDPNALPPFSLNQVCCVERGDLPLDCLQAQISPFFLEDTVVVCGSVWLCSGRQIAPGMKMAMGFNCHHRLDALHRIQELSEDCLAVALEQGHGYQSCCVFLLLLNAYYLYKFIVSANLPRSSKIKAGRKERKDGETGEETKSGRVKESPKLPCSSVYHKLPLSRMSCIRVAIPIGIKELSCELIFLEGSLSWVTNGSLGNRNSCKKSCSHGTPSEQRNRDRRRCVAGICGDACGGREAWSAPNTIKYDASYSGASWTLVCTTQICSLNHGFCRLQSRAHRSTPQSSPSSPPSLHRKVWGPLSLGLALSWFLEQKRNGSCSSLSELCPRHFTWLKTLAELCASEHVGTLLWLFQDSSEEICVYTQGALAQLGKFHSQTTAREIRTNPHGMPSSTDPTPEKEQRPKVMTTGRQGGKPPVMGTPEGVGEDSGSRGIPCATEESTLQKTSWETSQLISSNLSRDSYSISCVVLGVPLQPSCHADSMALNSNVNPVNSVIGNIPKVWDRGLQGNTTALVHQNRPLPRMLSVTAFLTSLWEPPVLWSVKTLKSSYSVRPTSCICGEWVGMDHCTMSNIAVSVFQSATSNNSTVACINRNGAASISPTWQPLEVKVSSRPTSRICGGVTNVGTSPLSHPEHKEVQCFSLCLCSEQWAPPLTRFGKLKVYFFNPSNCEDSTKKASIMNVVHWDRSLPHGQPPPPPCPKSEWNNRAWVGERLPDTRKVSVRIQMMSKPREAYVCSSASRCSGVMSGTEAAVQLCFGRKWLPENQSRGLSSTEDLVWQAQGMKGRLAHQLAPGRAAKKLGFAGSDRVGSESFPGKPVM</sequence>
<protein>
    <submittedName>
        <fullName evidence="2">Uncharacterized protein</fullName>
    </submittedName>
</protein>
<organism evidence="2 3">
    <name type="scientific">Myodes glareolus</name>
    <name type="common">Bank vole</name>
    <name type="synonym">Clethrionomys glareolus</name>
    <dbReference type="NCBI Taxonomy" id="447135"/>
    <lineage>
        <taxon>Eukaryota</taxon>
        <taxon>Metazoa</taxon>
        <taxon>Chordata</taxon>
        <taxon>Craniata</taxon>
        <taxon>Vertebrata</taxon>
        <taxon>Euteleostomi</taxon>
        <taxon>Mammalia</taxon>
        <taxon>Eutheria</taxon>
        <taxon>Euarchontoglires</taxon>
        <taxon>Glires</taxon>
        <taxon>Rodentia</taxon>
        <taxon>Myomorpha</taxon>
        <taxon>Muroidea</taxon>
        <taxon>Cricetidae</taxon>
        <taxon>Arvicolinae</taxon>
        <taxon>Myodes</taxon>
    </lineage>
</organism>
<evidence type="ECO:0000313" key="3">
    <source>
        <dbReference type="Proteomes" id="UP001488838"/>
    </source>
</evidence>
<name>A0AAW0K5L4_MYOGA</name>
<feature type="compositionally biased region" description="Basic and acidic residues" evidence="1">
    <location>
        <begin position="290"/>
        <end position="309"/>
    </location>
</feature>
<feature type="region of interest" description="Disordered" evidence="1">
    <location>
        <begin position="542"/>
        <end position="592"/>
    </location>
</feature>